<dbReference type="AlphaFoldDB" id="A0A5N6QJE9"/>
<evidence type="ECO:0000259" key="1">
    <source>
        <dbReference type="Pfam" id="PF08787"/>
    </source>
</evidence>
<protein>
    <recommendedName>
        <fullName evidence="1">Alginate lyase 2 domain-containing protein</fullName>
    </recommendedName>
</protein>
<dbReference type="OrthoDB" id="4221926at2759"/>
<feature type="domain" description="Alginate lyase 2" evidence="1">
    <location>
        <begin position="259"/>
        <end position="417"/>
    </location>
</feature>
<evidence type="ECO:0000313" key="3">
    <source>
        <dbReference type="Proteomes" id="UP000327013"/>
    </source>
</evidence>
<dbReference type="InterPro" id="IPR013320">
    <property type="entry name" value="ConA-like_dom_sf"/>
</dbReference>
<dbReference type="Gene3D" id="2.60.120.200">
    <property type="match status" value="1"/>
</dbReference>
<dbReference type="SUPFAM" id="SSF49899">
    <property type="entry name" value="Concanavalin A-like lectins/glucanases"/>
    <property type="match status" value="2"/>
</dbReference>
<sequence>MEDIPLDTVQENLNIPSQHFCVFLRDQKNGFFLSISSFFLLELSSTPPDSQGFVFGPVDPTQGFLSLPLNRSYYHIQQPYDVPEDQRYSFINGVHKCWVYSTDKPHTPTSQTEPRTEIAIQGYNYSPGVWQFEGYGYVPDGTSGVCIMQVFGASHPHATTLMLRVYNGSLMYYRGPVLVPHIYNRWFRLNVIHDVDATKVKVYIDGHLKFEAPGRGGTSHAFKCGVYAQDDDSHCMESRWKDIKISRKSPTTSPKSSRQRHSFINGVHKLWVYNTDKPHSPTSKTRPRTEIRIHGYDYSSGVWQFEAYGYVPRGTSGVCVMQLFGASPHATTLMLRVYNGSLTYYRDPVLDPNIYDRWFRLNVIHDVDASNVTVYIDGVLKHAAHGRGGEFHYFKCGVYAQNNDSYCMESRWKEIKLLKIM</sequence>
<dbReference type="EMBL" id="CM017321">
    <property type="protein sequence ID" value="KAE7998240.1"/>
    <property type="molecule type" value="Genomic_DNA"/>
</dbReference>
<reference evidence="2 3" key="1">
    <citation type="submission" date="2019-06" db="EMBL/GenBank/DDBJ databases">
        <title>A chromosomal-level reference genome of Carpinus fangiana (Coryloideae, Betulaceae).</title>
        <authorList>
            <person name="Yang X."/>
            <person name="Wang Z."/>
            <person name="Zhang L."/>
            <person name="Hao G."/>
            <person name="Liu J."/>
            <person name="Yang Y."/>
        </authorList>
    </citation>
    <scope>NUCLEOTIDE SEQUENCE [LARGE SCALE GENOMIC DNA]</scope>
    <source>
        <strain evidence="2">Cfa_2016G</strain>
        <tissue evidence="2">Leaf</tissue>
    </source>
</reference>
<dbReference type="PANTHER" id="PTHR33681">
    <property type="entry name" value="BINDING PROTEIN, PUTATIVE, EXPRESSED-RELATED"/>
    <property type="match status" value="1"/>
</dbReference>
<feature type="domain" description="Alginate lyase 2" evidence="1">
    <location>
        <begin position="72"/>
        <end position="246"/>
    </location>
</feature>
<accession>A0A5N6QJE9</accession>
<proteinExistence type="predicted"/>
<gene>
    <name evidence="2" type="ORF">FH972_002805</name>
</gene>
<name>A0A5N6QJE9_9ROSI</name>
<dbReference type="InterPro" id="IPR014895">
    <property type="entry name" value="Alginate_lyase_2"/>
</dbReference>
<dbReference type="PANTHER" id="PTHR33681:SF20">
    <property type="entry name" value="ALGINATE LYASE 2 DOMAIN-CONTAINING PROTEIN"/>
    <property type="match status" value="1"/>
</dbReference>
<evidence type="ECO:0000313" key="2">
    <source>
        <dbReference type="EMBL" id="KAE7998240.1"/>
    </source>
</evidence>
<organism evidence="2 3">
    <name type="scientific">Carpinus fangiana</name>
    <dbReference type="NCBI Taxonomy" id="176857"/>
    <lineage>
        <taxon>Eukaryota</taxon>
        <taxon>Viridiplantae</taxon>
        <taxon>Streptophyta</taxon>
        <taxon>Embryophyta</taxon>
        <taxon>Tracheophyta</taxon>
        <taxon>Spermatophyta</taxon>
        <taxon>Magnoliopsida</taxon>
        <taxon>eudicotyledons</taxon>
        <taxon>Gunneridae</taxon>
        <taxon>Pentapetalae</taxon>
        <taxon>rosids</taxon>
        <taxon>fabids</taxon>
        <taxon>Fagales</taxon>
        <taxon>Betulaceae</taxon>
        <taxon>Carpinus</taxon>
    </lineage>
</organism>
<keyword evidence="3" id="KW-1185">Reference proteome</keyword>
<dbReference type="Pfam" id="PF08787">
    <property type="entry name" value="Alginate_lyase2"/>
    <property type="match status" value="2"/>
</dbReference>
<dbReference type="Proteomes" id="UP000327013">
    <property type="component" value="Chromosome 1"/>
</dbReference>